<keyword evidence="6 7" id="KW-0131">Cell cycle</keyword>
<dbReference type="AlphaFoldDB" id="A0A367Y8L7"/>
<keyword evidence="5 7" id="KW-0539">Nucleus</keyword>
<evidence type="ECO:0000313" key="9">
    <source>
        <dbReference type="EMBL" id="RCK62205.1"/>
    </source>
</evidence>
<protein>
    <recommendedName>
        <fullName evidence="3 7">DNA replication regulator SLD2</fullName>
    </recommendedName>
</protein>
<dbReference type="PANTHER" id="PTHR28124:SF1">
    <property type="entry name" value="DNA REPLICATION REGULATOR SLD2"/>
    <property type="match status" value="1"/>
</dbReference>
<evidence type="ECO:0000256" key="6">
    <source>
        <dbReference type="ARBA" id="ARBA00023306"/>
    </source>
</evidence>
<evidence type="ECO:0000256" key="3">
    <source>
        <dbReference type="ARBA" id="ARBA00018363"/>
    </source>
</evidence>
<dbReference type="FunFam" id="1.10.10.1460:FF:000001">
    <property type="entry name" value="DNA replication regulator Sld2"/>
    <property type="match status" value="1"/>
</dbReference>
<dbReference type="PANTHER" id="PTHR28124">
    <property type="entry name" value="DNA REPLICATION REGULATOR SLD2"/>
    <property type="match status" value="1"/>
</dbReference>
<feature type="compositionally biased region" description="Acidic residues" evidence="8">
    <location>
        <begin position="218"/>
        <end position="241"/>
    </location>
</feature>
<sequence length="348" mass="40205">MEVTEVKQKIKEWEYAFREKNNRLPSKSDIKENSEIRKLYSLYRAIKLGKQQKEAPKKEPVSESPVRKNVFDSTGELGPTPQANGRVLSIFDFKMTPPESSPLKKKSTNTNLPSSPQKMDMPPPDSPVKRIVAETPTKNRVRLLATPTKPRSIDFSTFSPGYRKENPQTPTSGRSVAVVDFQVSPSPMKPLRGIGKKLADLYKSAIEEAETLKHSEFAQEEVMDEVVDEEEGEGKDEEDETETTKVYKRKRTQKRLTKRVKMAPRPVEEKPTLDNVNIQKKVSKMEEKERKHIEAYINSEDEEEEDEVKPRVPESPIKKTRKPTANNFQRLKINDPRAKRFKQRMRRR</sequence>
<accession>A0A367Y8L7</accession>
<dbReference type="Gene3D" id="1.10.10.1460">
    <property type="match status" value="1"/>
</dbReference>
<proteinExistence type="inferred from homology"/>
<comment type="caution">
    <text evidence="9">The sequence shown here is derived from an EMBL/GenBank/DDBJ whole genome shotgun (WGS) entry which is preliminary data.</text>
</comment>
<dbReference type="Proteomes" id="UP000253472">
    <property type="component" value="Unassembled WGS sequence"/>
</dbReference>
<evidence type="ECO:0000256" key="5">
    <source>
        <dbReference type="ARBA" id="ARBA00023242"/>
    </source>
</evidence>
<feature type="compositionally biased region" description="Basic and acidic residues" evidence="8">
    <location>
        <begin position="51"/>
        <end position="70"/>
    </location>
</feature>
<evidence type="ECO:0000256" key="1">
    <source>
        <dbReference type="ARBA" id="ARBA00004123"/>
    </source>
</evidence>
<keyword evidence="4 7" id="KW-0235">DNA replication</keyword>
<gene>
    <name evidence="9" type="primary">SLD2_1</name>
    <name evidence="9" type="ORF">Cantr_09092</name>
</gene>
<dbReference type="OrthoDB" id="8775810at2759"/>
<feature type="region of interest" description="Disordered" evidence="8">
    <location>
        <begin position="295"/>
        <end position="348"/>
    </location>
</feature>
<reference evidence="9 10" key="1">
    <citation type="submission" date="2018-06" db="EMBL/GenBank/DDBJ databases">
        <title>Whole genome sequencing of Candida tropicalis (genome annotated by CSBL at Korea University).</title>
        <authorList>
            <person name="Ahn J."/>
        </authorList>
    </citation>
    <scope>NUCLEOTIDE SEQUENCE [LARGE SCALE GENOMIC DNA]</scope>
    <source>
        <strain evidence="9 10">ATCC 20962</strain>
    </source>
</reference>
<organism evidence="9 10">
    <name type="scientific">Candida viswanathii</name>
    <dbReference type="NCBI Taxonomy" id="5486"/>
    <lineage>
        <taxon>Eukaryota</taxon>
        <taxon>Fungi</taxon>
        <taxon>Dikarya</taxon>
        <taxon>Ascomycota</taxon>
        <taxon>Saccharomycotina</taxon>
        <taxon>Pichiomycetes</taxon>
        <taxon>Debaryomycetaceae</taxon>
        <taxon>Candida/Lodderomyces clade</taxon>
        <taxon>Candida</taxon>
    </lineage>
</organism>
<dbReference type="InterPro" id="IPR040203">
    <property type="entry name" value="Sld2"/>
</dbReference>
<comment type="subcellular location">
    <subcellularLocation>
        <location evidence="1 7">Nucleus</location>
    </subcellularLocation>
</comment>
<dbReference type="CDD" id="cd22289">
    <property type="entry name" value="RecQL4_SLD2_NTD"/>
    <property type="match status" value="1"/>
</dbReference>
<evidence type="ECO:0000256" key="7">
    <source>
        <dbReference type="RuleBase" id="RU367067"/>
    </source>
</evidence>
<feature type="compositionally biased region" description="Basic residues" evidence="8">
    <location>
        <begin position="246"/>
        <end position="262"/>
    </location>
</feature>
<dbReference type="GO" id="GO:1902977">
    <property type="term" value="P:mitotic DNA replication preinitiation complex assembly"/>
    <property type="evidence" value="ECO:0007669"/>
    <property type="project" value="TreeGrafter"/>
</dbReference>
<evidence type="ECO:0000256" key="8">
    <source>
        <dbReference type="SAM" id="MobiDB-lite"/>
    </source>
</evidence>
<feature type="compositionally biased region" description="Basic residues" evidence="8">
    <location>
        <begin position="339"/>
        <end position="348"/>
    </location>
</feature>
<feature type="region of interest" description="Disordered" evidence="8">
    <location>
        <begin position="212"/>
        <end position="274"/>
    </location>
</feature>
<dbReference type="GO" id="GO:0006270">
    <property type="term" value="P:DNA replication initiation"/>
    <property type="evidence" value="ECO:0007669"/>
    <property type="project" value="UniProtKB-UniRule"/>
</dbReference>
<evidence type="ECO:0000256" key="4">
    <source>
        <dbReference type="ARBA" id="ARBA00022705"/>
    </source>
</evidence>
<feature type="compositionally biased region" description="Polar residues" evidence="8">
    <location>
        <begin position="108"/>
        <end position="117"/>
    </location>
</feature>
<dbReference type="EMBL" id="QLNQ01000025">
    <property type="protein sequence ID" value="RCK62205.1"/>
    <property type="molecule type" value="Genomic_DNA"/>
</dbReference>
<dbReference type="STRING" id="5486.A0A367Y8L7"/>
<dbReference type="InterPro" id="IPR021110">
    <property type="entry name" value="DNA_rep_checkpnt_protein"/>
</dbReference>
<comment type="similarity">
    <text evidence="2 7">Belongs to the SLD2 family.</text>
</comment>
<feature type="region of interest" description="Disordered" evidence="8">
    <location>
        <begin position="49"/>
        <end position="176"/>
    </location>
</feature>
<dbReference type="GO" id="GO:0003697">
    <property type="term" value="F:single-stranded DNA binding"/>
    <property type="evidence" value="ECO:0007669"/>
    <property type="project" value="TreeGrafter"/>
</dbReference>
<dbReference type="GO" id="GO:0003688">
    <property type="term" value="F:DNA replication origin binding"/>
    <property type="evidence" value="ECO:0007669"/>
    <property type="project" value="TreeGrafter"/>
</dbReference>
<dbReference type="GO" id="GO:0031261">
    <property type="term" value="C:DNA replication preinitiation complex"/>
    <property type="evidence" value="ECO:0007669"/>
    <property type="project" value="TreeGrafter"/>
</dbReference>
<dbReference type="GO" id="GO:0000727">
    <property type="term" value="P:double-strand break repair via break-induced replication"/>
    <property type="evidence" value="ECO:0007669"/>
    <property type="project" value="TreeGrafter"/>
</dbReference>
<name>A0A367Y8L7_9ASCO</name>
<comment type="function">
    <text evidence="7">Has a role in the initiation of DNA replication. Required at S-phase checkpoint.</text>
</comment>
<evidence type="ECO:0000313" key="10">
    <source>
        <dbReference type="Proteomes" id="UP000253472"/>
    </source>
</evidence>
<evidence type="ECO:0000256" key="2">
    <source>
        <dbReference type="ARBA" id="ARBA00007276"/>
    </source>
</evidence>
<keyword evidence="10" id="KW-1185">Reference proteome</keyword>
<dbReference type="Pfam" id="PF11719">
    <property type="entry name" value="Drc1-Sld2"/>
    <property type="match status" value="1"/>
</dbReference>